<evidence type="ECO:0000259" key="2">
    <source>
        <dbReference type="Pfam" id="PF01551"/>
    </source>
</evidence>
<dbReference type="SUPFAM" id="SSF51261">
    <property type="entry name" value="Duplicated hybrid motif"/>
    <property type="match status" value="1"/>
</dbReference>
<evidence type="ECO:0000313" key="3">
    <source>
        <dbReference type="EMBL" id="MBN1572103.1"/>
    </source>
</evidence>
<gene>
    <name evidence="3" type="ORF">JW984_02785</name>
</gene>
<keyword evidence="1" id="KW-1133">Transmembrane helix</keyword>
<comment type="caution">
    <text evidence="3">The sequence shown here is derived from an EMBL/GenBank/DDBJ whole genome shotgun (WGS) entry which is preliminary data.</text>
</comment>
<name>A0A9D8PMP6_9DELT</name>
<dbReference type="PANTHER" id="PTHR21666:SF285">
    <property type="entry name" value="M23 FAMILY METALLOPEPTIDASE"/>
    <property type="match status" value="1"/>
</dbReference>
<reference evidence="3" key="1">
    <citation type="journal article" date="2021" name="Environ. Microbiol.">
        <title>Genomic characterization of three novel Desulfobacterota classes expand the metabolic and phylogenetic diversity of the phylum.</title>
        <authorList>
            <person name="Murphy C.L."/>
            <person name="Biggerstaff J."/>
            <person name="Eichhorn A."/>
            <person name="Ewing E."/>
            <person name="Shahan R."/>
            <person name="Soriano D."/>
            <person name="Stewart S."/>
            <person name="VanMol K."/>
            <person name="Walker R."/>
            <person name="Walters P."/>
            <person name="Elshahed M.S."/>
            <person name="Youssef N.H."/>
        </authorList>
    </citation>
    <scope>NUCLEOTIDE SEQUENCE</scope>
    <source>
        <strain evidence="3">Zod_Metabat.24</strain>
    </source>
</reference>
<dbReference type="GO" id="GO:0004222">
    <property type="term" value="F:metalloendopeptidase activity"/>
    <property type="evidence" value="ECO:0007669"/>
    <property type="project" value="TreeGrafter"/>
</dbReference>
<sequence length="307" mass="34081">MREKDGIYFTRTLKAVGRRLVRSALFFAAISVMTLAPGISSHSADLVCPGEMVQGEIVVITINGEGDIVDSEGLFDSRRIYFNPSSRPYIFFGLLSADLTAKPVARRLTVTVRKSDGTKELLGREIKVKKGDFKTQYLTLEKKWVHYSDEDMKRIREDNRALAALYKTETGDRLWSKPFIMPLTGRISSDFGLRRFINGEPRASHSGIDIVEVAGTPVAAPNDGRVALVREMFFSGLSLFIDHGQGLYTMFFHLSEVAVKEGDTITRGETIAFVGATGRVTGAHLHFGVRHTGNKVSPWDLVNLKIP</sequence>
<dbReference type="Pfam" id="PF01551">
    <property type="entry name" value="Peptidase_M23"/>
    <property type="match status" value="1"/>
</dbReference>
<organism evidence="3 4">
    <name type="scientific">Candidatus Zymogenus saltonus</name>
    <dbReference type="NCBI Taxonomy" id="2844893"/>
    <lineage>
        <taxon>Bacteria</taxon>
        <taxon>Deltaproteobacteria</taxon>
        <taxon>Candidatus Zymogenia</taxon>
        <taxon>Candidatus Zymogeniales</taxon>
        <taxon>Candidatus Zymogenaceae</taxon>
        <taxon>Candidatus Zymogenus</taxon>
    </lineage>
</organism>
<dbReference type="AlphaFoldDB" id="A0A9D8PMP6"/>
<dbReference type="Proteomes" id="UP000809273">
    <property type="component" value="Unassembled WGS sequence"/>
</dbReference>
<evidence type="ECO:0000313" key="4">
    <source>
        <dbReference type="Proteomes" id="UP000809273"/>
    </source>
</evidence>
<dbReference type="CDD" id="cd12797">
    <property type="entry name" value="M23_peptidase"/>
    <property type="match status" value="1"/>
</dbReference>
<dbReference type="InterPro" id="IPR016047">
    <property type="entry name" value="M23ase_b-sheet_dom"/>
</dbReference>
<evidence type="ECO:0000256" key="1">
    <source>
        <dbReference type="SAM" id="Phobius"/>
    </source>
</evidence>
<protein>
    <submittedName>
        <fullName evidence="3">M23 family metallopeptidase</fullName>
    </submittedName>
</protein>
<dbReference type="InterPro" id="IPR050570">
    <property type="entry name" value="Cell_wall_metabolism_enzyme"/>
</dbReference>
<feature type="domain" description="M23ase beta-sheet core" evidence="2">
    <location>
        <begin position="204"/>
        <end position="298"/>
    </location>
</feature>
<dbReference type="EMBL" id="JAFGIX010000012">
    <property type="protein sequence ID" value="MBN1572103.1"/>
    <property type="molecule type" value="Genomic_DNA"/>
</dbReference>
<accession>A0A9D8PMP6</accession>
<keyword evidence="1" id="KW-0812">Transmembrane</keyword>
<keyword evidence="1" id="KW-0472">Membrane</keyword>
<dbReference type="Gene3D" id="2.70.70.10">
    <property type="entry name" value="Glucose Permease (Domain IIA)"/>
    <property type="match status" value="1"/>
</dbReference>
<dbReference type="InterPro" id="IPR011055">
    <property type="entry name" value="Dup_hybrid_motif"/>
</dbReference>
<proteinExistence type="predicted"/>
<reference evidence="3" key="2">
    <citation type="submission" date="2021-01" db="EMBL/GenBank/DDBJ databases">
        <authorList>
            <person name="Hahn C.R."/>
            <person name="Youssef N.H."/>
            <person name="Elshahed M."/>
        </authorList>
    </citation>
    <scope>NUCLEOTIDE SEQUENCE</scope>
    <source>
        <strain evidence="3">Zod_Metabat.24</strain>
    </source>
</reference>
<feature type="transmembrane region" description="Helical" evidence="1">
    <location>
        <begin position="20"/>
        <end position="39"/>
    </location>
</feature>
<dbReference type="PANTHER" id="PTHR21666">
    <property type="entry name" value="PEPTIDASE-RELATED"/>
    <property type="match status" value="1"/>
</dbReference>